<name>A0ABP8YT18_9ACTN</name>
<evidence type="ECO:0000313" key="7">
    <source>
        <dbReference type="EMBL" id="GAA4737200.1"/>
    </source>
</evidence>
<feature type="chain" id="PRO_5045086320" evidence="5">
    <location>
        <begin position="20"/>
        <end position="353"/>
    </location>
</feature>
<evidence type="ECO:0000256" key="5">
    <source>
        <dbReference type="SAM" id="SignalP"/>
    </source>
</evidence>
<protein>
    <submittedName>
        <fullName evidence="7">Iron-siderophore ABC transporter substrate-binding protein</fullName>
    </submittedName>
</protein>
<keyword evidence="8" id="KW-1185">Reference proteome</keyword>
<gene>
    <name evidence="7" type="ORF">GCM10023217_00070</name>
</gene>
<dbReference type="PANTHER" id="PTHR30532">
    <property type="entry name" value="IRON III DICITRATE-BINDING PERIPLASMIC PROTEIN"/>
    <property type="match status" value="1"/>
</dbReference>
<reference evidence="8" key="1">
    <citation type="journal article" date="2019" name="Int. J. Syst. Evol. Microbiol.">
        <title>The Global Catalogue of Microorganisms (GCM) 10K type strain sequencing project: providing services to taxonomists for standard genome sequencing and annotation.</title>
        <authorList>
            <consortium name="The Broad Institute Genomics Platform"/>
            <consortium name="The Broad Institute Genome Sequencing Center for Infectious Disease"/>
            <person name="Wu L."/>
            <person name="Ma J."/>
        </authorList>
    </citation>
    <scope>NUCLEOTIDE SEQUENCE [LARGE SCALE GENOMIC DNA]</scope>
    <source>
        <strain evidence="8">JCM 18077</strain>
    </source>
</reference>
<evidence type="ECO:0000256" key="4">
    <source>
        <dbReference type="ARBA" id="ARBA00022729"/>
    </source>
</evidence>
<evidence type="ECO:0000256" key="2">
    <source>
        <dbReference type="ARBA" id="ARBA00008814"/>
    </source>
</evidence>
<dbReference type="PROSITE" id="PS50983">
    <property type="entry name" value="FE_B12_PBP"/>
    <property type="match status" value="1"/>
</dbReference>
<dbReference type="SUPFAM" id="SSF53807">
    <property type="entry name" value="Helical backbone' metal receptor"/>
    <property type="match status" value="1"/>
</dbReference>
<comment type="similarity">
    <text evidence="2">Belongs to the bacterial solute-binding protein 8 family.</text>
</comment>
<feature type="domain" description="Fe/B12 periplasmic-binding" evidence="6">
    <location>
        <begin position="62"/>
        <end position="347"/>
    </location>
</feature>
<comment type="caution">
    <text evidence="7">The sequence shown here is derived from an EMBL/GenBank/DDBJ whole genome shotgun (WGS) entry which is preliminary data.</text>
</comment>
<feature type="signal peptide" evidence="5">
    <location>
        <begin position="1"/>
        <end position="19"/>
    </location>
</feature>
<comment type="subcellular location">
    <subcellularLocation>
        <location evidence="1">Cell envelope</location>
    </subcellularLocation>
</comment>
<dbReference type="InterPro" id="IPR002491">
    <property type="entry name" value="ABC_transptr_periplasmic_BD"/>
</dbReference>
<proteinExistence type="inferred from homology"/>
<sequence>MFRLRRTLLTATIAVAAVAALGATTACSTSDNSSTSGPAAAGFPVTIEHVHGATEIPAKPQRVVTLGWMAEDVVAALGTAPVGVPKSWAGDDQGYAPWFRDQVQNVLRQDLPAVLKEGEEPDYEQILQLDPDLILAPHSGVTENQYKRLSAIAPTVAYPERAWRSGTWQDLTGVVATALGEKARGDELITQTQNQITAASDAHPEMKGKSFLYGVALSPGSTELGVYAAGDSRVAFIREFGLVDSPDLAQALGKIGSDEVYGGTSLENLGDIASDLFIGWSSSTQETQDTLKDPKFSRWTPIVDGNYLFLESRQMGMATNAPSPLSIPWAIDHGFVRELASAVSGGRVVVPAP</sequence>
<organism evidence="7 8">
    <name type="scientific">Gordonia alkaliphila</name>
    <dbReference type="NCBI Taxonomy" id="1053547"/>
    <lineage>
        <taxon>Bacteria</taxon>
        <taxon>Bacillati</taxon>
        <taxon>Actinomycetota</taxon>
        <taxon>Actinomycetes</taxon>
        <taxon>Mycobacteriales</taxon>
        <taxon>Gordoniaceae</taxon>
        <taxon>Gordonia</taxon>
    </lineage>
</organism>
<evidence type="ECO:0000256" key="3">
    <source>
        <dbReference type="ARBA" id="ARBA00022448"/>
    </source>
</evidence>
<dbReference type="InterPro" id="IPR051313">
    <property type="entry name" value="Bact_iron-sidero_bind"/>
</dbReference>
<dbReference type="PANTHER" id="PTHR30532:SF24">
    <property type="entry name" value="FERRIC ENTEROBACTIN-BINDING PERIPLASMIC PROTEIN FEPB"/>
    <property type="match status" value="1"/>
</dbReference>
<dbReference type="Pfam" id="PF01497">
    <property type="entry name" value="Peripla_BP_2"/>
    <property type="match status" value="1"/>
</dbReference>
<evidence type="ECO:0000256" key="1">
    <source>
        <dbReference type="ARBA" id="ARBA00004196"/>
    </source>
</evidence>
<dbReference type="Gene3D" id="3.40.50.1980">
    <property type="entry name" value="Nitrogenase molybdenum iron protein domain"/>
    <property type="match status" value="2"/>
</dbReference>
<keyword evidence="3" id="KW-0813">Transport</keyword>
<evidence type="ECO:0000259" key="6">
    <source>
        <dbReference type="PROSITE" id="PS50983"/>
    </source>
</evidence>
<keyword evidence="4 5" id="KW-0732">Signal</keyword>
<evidence type="ECO:0000313" key="8">
    <source>
        <dbReference type="Proteomes" id="UP001500822"/>
    </source>
</evidence>
<accession>A0ABP8YT18</accession>
<dbReference type="PROSITE" id="PS51257">
    <property type="entry name" value="PROKAR_LIPOPROTEIN"/>
    <property type="match status" value="1"/>
</dbReference>
<dbReference type="EMBL" id="BAABIE010000001">
    <property type="protein sequence ID" value="GAA4737200.1"/>
    <property type="molecule type" value="Genomic_DNA"/>
</dbReference>
<dbReference type="Proteomes" id="UP001500822">
    <property type="component" value="Unassembled WGS sequence"/>
</dbReference>